<feature type="compositionally biased region" description="Low complexity" evidence="1">
    <location>
        <begin position="252"/>
        <end position="269"/>
    </location>
</feature>
<keyword evidence="3" id="KW-1185">Reference proteome</keyword>
<dbReference type="GO" id="GO:0008757">
    <property type="term" value="F:S-adenosylmethionine-dependent methyltransferase activity"/>
    <property type="evidence" value="ECO:0007669"/>
    <property type="project" value="UniProtKB-ARBA"/>
</dbReference>
<feature type="region of interest" description="Disordered" evidence="1">
    <location>
        <begin position="219"/>
        <end position="285"/>
    </location>
</feature>
<sequence>MPFEDLLPFLEEEIKDADEETFLLYSNAIPSQNLGFIDPKATSLEITLADRDLTIHQSPTVLGSTRAGGTTGAVLWKVAPLFAEWLSAPANPLFTSGILAPSSTVLELGCGISPLNALAVAPRIARYVLSDQGYVRKLAERNLSANRAPVGRSRSGAKSVQAGGDVHFRPLDWEQDEVTPGLAAPGSSFDVVLAADCVYNYALAGPFVQTLASSPRTQALSVLPPPSTRTATLPARPTSTPASTLSETTDTSGAEPVSAPSASSTAVGTLTGTAPSANGTAGATGPPVVTSGAGRKGAVILGALGAVVLAI</sequence>
<dbReference type="PANTHER" id="PTHR14614:SF109">
    <property type="entry name" value="RIBOSOMAL LYSINE N-METHYLTRANSFERASE 5"/>
    <property type="match status" value="1"/>
</dbReference>
<dbReference type="SUPFAM" id="SSF53335">
    <property type="entry name" value="S-adenosyl-L-methionine-dependent methyltransferases"/>
    <property type="match status" value="1"/>
</dbReference>
<reference evidence="2 3" key="1">
    <citation type="submission" date="2020-07" db="EMBL/GenBank/DDBJ databases">
        <title>Telomere length de novo assembly of all 7 chromosomes of the fungus, Metarhizium brunneum, using a novel assembly pipeline.</title>
        <authorList>
            <person name="Saud z."/>
            <person name="Kortsinoglou A."/>
            <person name="Kouvelis V.N."/>
            <person name="Butt T.M."/>
        </authorList>
    </citation>
    <scope>NUCLEOTIDE SEQUENCE [LARGE SCALE GENOMIC DNA]</scope>
    <source>
        <strain evidence="2 3">4556</strain>
    </source>
</reference>
<dbReference type="Proteomes" id="UP000510686">
    <property type="component" value="Chromosome 1"/>
</dbReference>
<feature type="compositionally biased region" description="Polar residues" evidence="1">
    <location>
        <begin position="270"/>
        <end position="281"/>
    </location>
</feature>
<dbReference type="Pfam" id="PF10294">
    <property type="entry name" value="Methyltransf_16"/>
    <property type="match status" value="1"/>
</dbReference>
<evidence type="ECO:0000313" key="2">
    <source>
        <dbReference type="EMBL" id="QLI65455.1"/>
    </source>
</evidence>
<dbReference type="EMBL" id="CP058932">
    <property type="protein sequence ID" value="QLI65455.1"/>
    <property type="molecule type" value="Genomic_DNA"/>
</dbReference>
<dbReference type="GeneID" id="26245220"/>
<dbReference type="InterPro" id="IPR029063">
    <property type="entry name" value="SAM-dependent_MTases_sf"/>
</dbReference>
<accession>A0A7D5URX8</accession>
<dbReference type="RefSeq" id="XP_065985962.1">
    <property type="nucleotide sequence ID" value="XM_066129590.1"/>
</dbReference>
<dbReference type="OrthoDB" id="2529286at2759"/>
<dbReference type="PANTHER" id="PTHR14614">
    <property type="entry name" value="HEPATOCELLULAR CARCINOMA-ASSOCIATED ANTIGEN"/>
    <property type="match status" value="1"/>
</dbReference>
<dbReference type="GO" id="GO:0005829">
    <property type="term" value="C:cytosol"/>
    <property type="evidence" value="ECO:0007669"/>
    <property type="project" value="TreeGrafter"/>
</dbReference>
<evidence type="ECO:0000256" key="1">
    <source>
        <dbReference type="SAM" id="MobiDB-lite"/>
    </source>
</evidence>
<dbReference type="Gene3D" id="3.40.50.150">
    <property type="entry name" value="Vaccinia Virus protein VP39"/>
    <property type="match status" value="1"/>
</dbReference>
<proteinExistence type="predicted"/>
<dbReference type="GO" id="GO:0032991">
    <property type="term" value="C:protein-containing complex"/>
    <property type="evidence" value="ECO:0007669"/>
    <property type="project" value="TreeGrafter"/>
</dbReference>
<dbReference type="InterPro" id="IPR019410">
    <property type="entry name" value="Methyltransf_16"/>
</dbReference>
<evidence type="ECO:0000313" key="3">
    <source>
        <dbReference type="Proteomes" id="UP000510686"/>
    </source>
</evidence>
<organism evidence="2 3">
    <name type="scientific">Metarhizium brunneum</name>
    <dbReference type="NCBI Taxonomy" id="500148"/>
    <lineage>
        <taxon>Eukaryota</taxon>
        <taxon>Fungi</taxon>
        <taxon>Dikarya</taxon>
        <taxon>Ascomycota</taxon>
        <taxon>Pezizomycotina</taxon>
        <taxon>Sordariomycetes</taxon>
        <taxon>Hypocreomycetidae</taxon>
        <taxon>Hypocreales</taxon>
        <taxon>Clavicipitaceae</taxon>
        <taxon>Metarhizium</taxon>
    </lineage>
</organism>
<name>A0A7D5URX8_9HYPO</name>
<protein>
    <submittedName>
        <fullName evidence="2">Diaminohydroxyphosphoribosylamino-pyrimidine deaminase</fullName>
    </submittedName>
</protein>
<feature type="compositionally biased region" description="Polar residues" evidence="1">
    <location>
        <begin position="237"/>
        <end position="251"/>
    </location>
</feature>
<dbReference type="AlphaFoldDB" id="A0A7D5URX8"/>
<dbReference type="KEGG" id="mbrn:26245220"/>
<gene>
    <name evidence="2" type="primary">rib2</name>
    <name evidence="2" type="ORF">G6M90_00g005420</name>
</gene>